<keyword evidence="3" id="KW-1185">Reference proteome</keyword>
<comment type="caution">
    <text evidence="2">The sequence shown here is derived from an EMBL/GenBank/DDBJ whole genome shotgun (WGS) entry which is preliminary data.</text>
</comment>
<evidence type="ECO:0008006" key="4">
    <source>
        <dbReference type="Google" id="ProtNLM"/>
    </source>
</evidence>
<evidence type="ECO:0000313" key="2">
    <source>
        <dbReference type="EMBL" id="KRG63171.1"/>
    </source>
</evidence>
<feature type="chain" id="PRO_5006393842" description="TonB C-terminal domain-containing protein" evidence="1">
    <location>
        <begin position="22"/>
        <end position="230"/>
    </location>
</feature>
<proteinExistence type="predicted"/>
<organism evidence="2 3">
    <name type="scientific">Stenotrophomonas humi</name>
    <dbReference type="NCBI Taxonomy" id="405444"/>
    <lineage>
        <taxon>Bacteria</taxon>
        <taxon>Pseudomonadati</taxon>
        <taxon>Pseudomonadota</taxon>
        <taxon>Gammaproteobacteria</taxon>
        <taxon>Lysobacterales</taxon>
        <taxon>Lysobacteraceae</taxon>
        <taxon>Stenotrophomonas</taxon>
    </lineage>
</organism>
<dbReference type="Proteomes" id="UP000050864">
    <property type="component" value="Unassembled WGS sequence"/>
</dbReference>
<name>A0A0R0CCP0_9GAMM</name>
<dbReference type="RefSeq" id="WP_057634750.1">
    <property type="nucleotide sequence ID" value="NZ_LDJI01000025.1"/>
</dbReference>
<dbReference type="EMBL" id="LDJI01000025">
    <property type="protein sequence ID" value="KRG63171.1"/>
    <property type="molecule type" value="Genomic_DNA"/>
</dbReference>
<dbReference type="STRING" id="405444.ABB26_12850"/>
<reference evidence="2 3" key="1">
    <citation type="submission" date="2015-05" db="EMBL/GenBank/DDBJ databases">
        <title>Genome sequencing and analysis of members of genus Stenotrophomonas.</title>
        <authorList>
            <person name="Patil P.P."/>
            <person name="Midha S."/>
            <person name="Patil P.B."/>
        </authorList>
    </citation>
    <scope>NUCLEOTIDE SEQUENCE [LARGE SCALE GENOMIC DNA]</scope>
    <source>
        <strain evidence="2 3">DSM 18929</strain>
    </source>
</reference>
<dbReference type="PATRIC" id="fig|405444.3.peg.1667"/>
<sequence>MKARHVVLAAGLMAVFSGNVAAEDTDIYIEFLWSKPPADSLARQQTRQFVTEGGHDHQICVAANAKPTEVGGLQLELLDAQGKRVSLQQHADYQGAKRCYRADLGKDGAPGDWTVRVVLGDGREHSAQIRVDPRIEDSPQYRDLSAPYVAGRPNYDASIPAEQWVGRLVWAMDVDPQGKVTHVDVEVAEGVGERLRERAIAAGYMSLFPPDPARATTPLRWRRTLSFAAE</sequence>
<dbReference type="SUPFAM" id="SSF74653">
    <property type="entry name" value="TolA/TonB C-terminal domain"/>
    <property type="match status" value="1"/>
</dbReference>
<accession>A0A0R0CCP0</accession>
<evidence type="ECO:0000256" key="1">
    <source>
        <dbReference type="SAM" id="SignalP"/>
    </source>
</evidence>
<protein>
    <recommendedName>
        <fullName evidence="4">TonB C-terminal domain-containing protein</fullName>
    </recommendedName>
</protein>
<dbReference type="AlphaFoldDB" id="A0A0R0CCP0"/>
<feature type="signal peptide" evidence="1">
    <location>
        <begin position="1"/>
        <end position="21"/>
    </location>
</feature>
<gene>
    <name evidence="2" type="ORF">ABB26_12850</name>
</gene>
<evidence type="ECO:0000313" key="3">
    <source>
        <dbReference type="Proteomes" id="UP000050864"/>
    </source>
</evidence>
<keyword evidence="1" id="KW-0732">Signal</keyword>